<evidence type="ECO:0000313" key="2">
    <source>
        <dbReference type="Proteomes" id="UP000054466"/>
    </source>
</evidence>
<gene>
    <name evidence="1" type="ORF">PV07_12496</name>
</gene>
<name>A0A0D2CF38_9EURO</name>
<accession>A0A0D2CF38</accession>
<dbReference type="Proteomes" id="UP000054466">
    <property type="component" value="Unassembled WGS sequence"/>
</dbReference>
<dbReference type="HOGENOM" id="CLU_454917_0_0_1"/>
<dbReference type="VEuPathDB" id="FungiDB:PV07_12496"/>
<evidence type="ECO:0000313" key="1">
    <source>
        <dbReference type="EMBL" id="KIW22179.1"/>
    </source>
</evidence>
<sequence>MLDRTQSLATWKRASGTQVNWNKSKALVIGDTDLEGLPEGMEVLRRGQIYKYLGIPVGVEIADDIKTFWADMIEDLEAKVTRWLGLRMSQRARVRVAQTMLMSVPRYGIFYLSLNRGIQKKFEQLQQKLAGGLNLQDVRQIVRASAIQWVARMERQPNLPWVQLATHLMARDTRSEGVNLTKVTTPWKRVLNVQKQNVARTPSLRHIWDTWWECLEYPGRFDQAPISFVMPRTANEVLNTTFWYFPRLFEGGNLQTRGTATWSTDTWKEIADGAFGDIDRVGDILDPVTMEPKMPEGLQGQERRRIARTLRTLIGGLPRAWTQLVETAPIHERQNWTRTRKAFQHCQMSSARADGTEVGRKLDALYYPWVYKALIRHERGDCTLDDRIEGIVLTMSRALRRAVRASEIWNAVLKRNRLPKTNDLLYRLLLDKVLTGAKLLWTGEEGVDTCPLDGHEQTITHLWIECDIAKAVWQEMREIHLSATRSRRRGPYNAPIPTTREELLGFMAIGPPGLTNRHDKARWHTLYSEAVWQIWKLYLNNQFREENFTARGAVQVYRGAIQTRIMMDRALIFNPVRSDFRAKNRAGFTKVWGQSVDRIL</sequence>
<dbReference type="GeneID" id="27351690"/>
<protein>
    <recommendedName>
        <fullName evidence="3">Reverse transcriptase zinc-binding domain-containing protein</fullName>
    </recommendedName>
</protein>
<dbReference type="EMBL" id="KN847048">
    <property type="protein sequence ID" value="KIW22179.1"/>
    <property type="molecule type" value="Genomic_DNA"/>
</dbReference>
<keyword evidence="2" id="KW-1185">Reference proteome</keyword>
<reference evidence="1 2" key="1">
    <citation type="submission" date="2015-01" db="EMBL/GenBank/DDBJ databases">
        <title>The Genome Sequence of Cladophialophora immunda CBS83496.</title>
        <authorList>
            <consortium name="The Broad Institute Genomics Platform"/>
            <person name="Cuomo C."/>
            <person name="de Hoog S."/>
            <person name="Gorbushina A."/>
            <person name="Stielow B."/>
            <person name="Teixiera M."/>
            <person name="Abouelleil A."/>
            <person name="Chapman S.B."/>
            <person name="Priest M."/>
            <person name="Young S.K."/>
            <person name="Wortman J."/>
            <person name="Nusbaum C."/>
            <person name="Birren B."/>
        </authorList>
    </citation>
    <scope>NUCLEOTIDE SEQUENCE [LARGE SCALE GENOMIC DNA]</scope>
    <source>
        <strain evidence="1 2">CBS 83496</strain>
    </source>
</reference>
<dbReference type="PANTHER" id="PTHR33116:SF78">
    <property type="entry name" value="OS12G0587133 PROTEIN"/>
    <property type="match status" value="1"/>
</dbReference>
<evidence type="ECO:0008006" key="3">
    <source>
        <dbReference type="Google" id="ProtNLM"/>
    </source>
</evidence>
<dbReference type="PANTHER" id="PTHR33116">
    <property type="entry name" value="REVERSE TRANSCRIPTASE ZINC-BINDING DOMAIN-CONTAINING PROTEIN-RELATED-RELATED"/>
    <property type="match status" value="1"/>
</dbReference>
<dbReference type="OrthoDB" id="10480214at2759"/>
<proteinExistence type="predicted"/>
<organism evidence="1 2">
    <name type="scientific">Cladophialophora immunda</name>
    <dbReference type="NCBI Taxonomy" id="569365"/>
    <lineage>
        <taxon>Eukaryota</taxon>
        <taxon>Fungi</taxon>
        <taxon>Dikarya</taxon>
        <taxon>Ascomycota</taxon>
        <taxon>Pezizomycotina</taxon>
        <taxon>Eurotiomycetes</taxon>
        <taxon>Chaetothyriomycetidae</taxon>
        <taxon>Chaetothyriales</taxon>
        <taxon>Herpotrichiellaceae</taxon>
        <taxon>Cladophialophora</taxon>
    </lineage>
</organism>
<dbReference type="AlphaFoldDB" id="A0A0D2CF38"/>
<dbReference type="RefSeq" id="XP_016242395.1">
    <property type="nucleotide sequence ID" value="XM_016400027.1"/>
</dbReference>